<dbReference type="PROSITE" id="PS50132">
    <property type="entry name" value="RGS"/>
    <property type="match status" value="1"/>
</dbReference>
<keyword evidence="13" id="KW-0636">Prenylation</keyword>
<protein>
    <recommendedName>
        <fullName evidence="20">G protein-coupled receptor kinase</fullName>
        <ecNumber evidence="20">2.7.11.-</ecNumber>
    </recommendedName>
</protein>
<evidence type="ECO:0000256" key="1">
    <source>
        <dbReference type="ARBA" id="ARBA00004635"/>
    </source>
</evidence>
<dbReference type="InterPro" id="IPR017441">
    <property type="entry name" value="Protein_kinase_ATP_BS"/>
</dbReference>
<evidence type="ECO:0000256" key="10">
    <source>
        <dbReference type="ARBA" id="ARBA00022840"/>
    </source>
</evidence>
<dbReference type="GO" id="GO:0007165">
    <property type="term" value="P:signal transduction"/>
    <property type="evidence" value="ECO:0007669"/>
    <property type="project" value="InterPro"/>
</dbReference>
<dbReference type="PROSITE" id="PS00107">
    <property type="entry name" value="PROTEIN_KINASE_ATP"/>
    <property type="match status" value="1"/>
</dbReference>
<evidence type="ECO:0000256" key="20">
    <source>
        <dbReference type="RuleBase" id="RU000308"/>
    </source>
</evidence>
<keyword evidence="3" id="KW-0488">Methylation</keyword>
<dbReference type="SMART" id="SM00315">
    <property type="entry name" value="RGS"/>
    <property type="match status" value="1"/>
</dbReference>
<dbReference type="InterPro" id="IPR000719">
    <property type="entry name" value="Prot_kinase_dom"/>
</dbReference>
<evidence type="ECO:0000256" key="18">
    <source>
        <dbReference type="PIRSR" id="PIRSR600239-51"/>
    </source>
</evidence>
<dbReference type="Gene3D" id="1.10.510.10">
    <property type="entry name" value="Transferase(Phosphotransferase) domain 1"/>
    <property type="match status" value="1"/>
</dbReference>
<comment type="subcellular location">
    <subcellularLocation>
        <location evidence="1">Membrane</location>
        <topology evidence="1">Lipid-anchor</topology>
    </subcellularLocation>
</comment>
<dbReference type="SUPFAM" id="SSF48097">
    <property type="entry name" value="Regulator of G-protein signaling, RGS"/>
    <property type="match status" value="1"/>
</dbReference>
<feature type="domain" description="RGS" evidence="23">
    <location>
        <begin position="59"/>
        <end position="170"/>
    </location>
</feature>
<keyword evidence="4 20" id="KW-0723">Serine/threonine-protein kinase</keyword>
<dbReference type="InterPro" id="IPR000961">
    <property type="entry name" value="AGC-kinase_C"/>
</dbReference>
<keyword evidence="5" id="KW-0597">Phosphoprotein</keyword>
<keyword evidence="8 19" id="KW-0547">Nucleotide-binding</keyword>
<comment type="catalytic activity">
    <reaction evidence="17">
        <text>L-seryl-[rhodopsin] + ATP = O-phospho-L-seryl-[rhodopsin] + ADP + H(+)</text>
        <dbReference type="Rhea" id="RHEA:23356"/>
        <dbReference type="Rhea" id="RHEA-COMP:14594"/>
        <dbReference type="Rhea" id="RHEA-COMP:14595"/>
        <dbReference type="ChEBI" id="CHEBI:15378"/>
        <dbReference type="ChEBI" id="CHEBI:29999"/>
        <dbReference type="ChEBI" id="CHEBI:30616"/>
        <dbReference type="ChEBI" id="CHEBI:83421"/>
        <dbReference type="ChEBI" id="CHEBI:456216"/>
        <dbReference type="EC" id="2.7.11.14"/>
    </reaction>
</comment>
<dbReference type="GO" id="GO:0007601">
    <property type="term" value="P:visual perception"/>
    <property type="evidence" value="ECO:0007669"/>
    <property type="project" value="UniProtKB-KW"/>
</dbReference>
<dbReference type="OrthoDB" id="354826at2759"/>
<dbReference type="InterPro" id="IPR000239">
    <property type="entry name" value="GPCR_kinase"/>
</dbReference>
<evidence type="ECO:0000256" key="5">
    <source>
        <dbReference type="ARBA" id="ARBA00022553"/>
    </source>
</evidence>
<evidence type="ECO:0000256" key="4">
    <source>
        <dbReference type="ARBA" id="ARBA00022527"/>
    </source>
</evidence>
<evidence type="ECO:0000256" key="13">
    <source>
        <dbReference type="ARBA" id="ARBA00023289"/>
    </source>
</evidence>
<feature type="domain" description="AGC-kinase C-terminal" evidence="24">
    <location>
        <begin position="450"/>
        <end position="515"/>
    </location>
</feature>
<keyword evidence="26" id="KW-1185">Reference proteome</keyword>
<evidence type="ECO:0000256" key="8">
    <source>
        <dbReference type="ARBA" id="ARBA00022741"/>
    </source>
</evidence>
<dbReference type="PANTHER" id="PTHR24355:SF12">
    <property type="entry name" value="RHODOPSIN KINASE GRK7"/>
    <property type="match status" value="1"/>
</dbReference>
<dbReference type="GO" id="GO:0050254">
    <property type="term" value="F:rhodopsin kinase activity"/>
    <property type="evidence" value="ECO:0007669"/>
    <property type="project" value="UniProtKB-EC"/>
</dbReference>
<comment type="catalytic activity">
    <reaction evidence="16">
        <text>L-threonyl-[rhodopsin] + ATP = O-phospho-L-threonyl-[rhodopsin] + ADP + H(+)</text>
        <dbReference type="Rhea" id="RHEA:56552"/>
        <dbReference type="Rhea" id="RHEA-COMP:14596"/>
        <dbReference type="Rhea" id="RHEA-COMP:14597"/>
        <dbReference type="ChEBI" id="CHEBI:15378"/>
        <dbReference type="ChEBI" id="CHEBI:30013"/>
        <dbReference type="ChEBI" id="CHEBI:30616"/>
        <dbReference type="ChEBI" id="CHEBI:61977"/>
        <dbReference type="ChEBI" id="CHEBI:456216"/>
        <dbReference type="EC" id="2.7.11.14"/>
    </reaction>
</comment>
<dbReference type="FunFam" id="1.10.510.10:FF:000074">
    <property type="entry name" value="G protein-coupled receptor kinase"/>
    <property type="match status" value="1"/>
</dbReference>
<evidence type="ECO:0000256" key="7">
    <source>
        <dbReference type="ARBA" id="ARBA00022679"/>
    </source>
</evidence>
<evidence type="ECO:0000256" key="6">
    <source>
        <dbReference type="ARBA" id="ARBA00022606"/>
    </source>
</evidence>
<evidence type="ECO:0000313" key="26">
    <source>
        <dbReference type="Proteomes" id="UP001152803"/>
    </source>
</evidence>
<name>A0A9Q1DKI2_CONCO</name>
<feature type="active site" description="Proton acceptor" evidence="18">
    <location>
        <position position="310"/>
    </location>
</feature>
<feature type="binding site" evidence="19">
    <location>
        <position position="214"/>
    </location>
    <ligand>
        <name>ATP</name>
        <dbReference type="ChEBI" id="CHEBI:30616"/>
    </ligand>
</feature>
<evidence type="ECO:0000256" key="12">
    <source>
        <dbReference type="ARBA" id="ARBA00023288"/>
    </source>
</evidence>
<dbReference type="Pfam" id="PF00615">
    <property type="entry name" value="RGS"/>
    <property type="match status" value="1"/>
</dbReference>
<dbReference type="InterPro" id="IPR016137">
    <property type="entry name" value="RGS"/>
</dbReference>
<evidence type="ECO:0000256" key="17">
    <source>
        <dbReference type="ARBA" id="ARBA00049249"/>
    </source>
</evidence>
<dbReference type="InterPro" id="IPR008271">
    <property type="entry name" value="Ser/Thr_kinase_AS"/>
</dbReference>
<accession>A0A9Q1DKI2</accession>
<keyword evidence="9 20" id="KW-0418">Kinase</keyword>
<dbReference type="SUPFAM" id="SSF56112">
    <property type="entry name" value="Protein kinase-like (PK-like)"/>
    <property type="match status" value="1"/>
</dbReference>
<keyword evidence="12" id="KW-0449">Lipoprotein</keyword>
<dbReference type="EMBL" id="JAFJMO010000006">
    <property type="protein sequence ID" value="KAJ8274227.1"/>
    <property type="molecule type" value="Genomic_DNA"/>
</dbReference>
<keyword evidence="14" id="KW-0844">Vision</keyword>
<dbReference type="PROSITE" id="PS51285">
    <property type="entry name" value="AGC_KINASE_CTER"/>
    <property type="match status" value="1"/>
</dbReference>
<comment type="caution">
    <text evidence="25">The sequence shown here is derived from an EMBL/GenBank/DDBJ whole genome shotgun (WGS) entry which is preliminary data.</text>
</comment>
<evidence type="ECO:0000256" key="2">
    <source>
        <dbReference type="ARBA" id="ARBA00009793"/>
    </source>
</evidence>
<dbReference type="PROSITE" id="PS50011">
    <property type="entry name" value="PROTEIN_KINASE_DOM"/>
    <property type="match status" value="1"/>
</dbReference>
<dbReference type="PROSITE" id="PS00108">
    <property type="entry name" value="PROTEIN_KINASE_ST"/>
    <property type="match status" value="1"/>
</dbReference>
<evidence type="ECO:0000256" key="15">
    <source>
        <dbReference type="ARBA" id="ARBA00037736"/>
    </source>
</evidence>
<evidence type="ECO:0000256" key="16">
    <source>
        <dbReference type="ARBA" id="ARBA00048717"/>
    </source>
</evidence>
<comment type="similarity">
    <text evidence="2 20">Belongs to the protein kinase superfamily. AGC Ser/Thr protein kinase family. GPRK subfamily.</text>
</comment>
<dbReference type="GO" id="GO:0009966">
    <property type="term" value="P:regulation of signal transduction"/>
    <property type="evidence" value="ECO:0007669"/>
    <property type="project" value="TreeGrafter"/>
</dbReference>
<comment type="function">
    <text evidence="15">Retina-specific kinase involved in the shutoff of the photoresponse and adaptation to changing light conditions via cone opsin phosphorylation, including rhodopsin (RHO).</text>
</comment>
<dbReference type="Proteomes" id="UP001152803">
    <property type="component" value="Unassembled WGS sequence"/>
</dbReference>
<evidence type="ECO:0000313" key="25">
    <source>
        <dbReference type="EMBL" id="KAJ8274227.1"/>
    </source>
</evidence>
<keyword evidence="6" id="KW-0716">Sensory transduction</keyword>
<dbReference type="Gene3D" id="3.30.200.20">
    <property type="entry name" value="Phosphorylase Kinase, domain 1"/>
    <property type="match status" value="1"/>
</dbReference>
<keyword evidence="10 19" id="KW-0067">ATP-binding</keyword>
<dbReference type="AlphaFoldDB" id="A0A9Q1DKI2"/>
<dbReference type="SMART" id="SM00220">
    <property type="entry name" value="S_TKc"/>
    <property type="match status" value="1"/>
</dbReference>
<gene>
    <name evidence="25" type="ORF">COCON_G00088520</name>
</gene>
<evidence type="ECO:0000256" key="3">
    <source>
        <dbReference type="ARBA" id="ARBA00022481"/>
    </source>
</evidence>
<dbReference type="PANTHER" id="PTHR24355">
    <property type="entry name" value="G PROTEIN-COUPLED RECEPTOR KINASE/RIBOSOMAL PROTEIN S6 KINASE"/>
    <property type="match status" value="1"/>
</dbReference>
<dbReference type="GO" id="GO:0016020">
    <property type="term" value="C:membrane"/>
    <property type="evidence" value="ECO:0007669"/>
    <property type="project" value="UniProtKB-SubCell"/>
</dbReference>
<dbReference type="GO" id="GO:0005737">
    <property type="term" value="C:cytoplasm"/>
    <property type="evidence" value="ECO:0007669"/>
    <property type="project" value="TreeGrafter"/>
</dbReference>
<dbReference type="InterPro" id="IPR036305">
    <property type="entry name" value="RGS_sf"/>
</dbReference>
<reference evidence="25" key="1">
    <citation type="journal article" date="2023" name="Science">
        <title>Genome structures resolve the early diversification of teleost fishes.</title>
        <authorList>
            <person name="Parey E."/>
            <person name="Louis A."/>
            <person name="Montfort J."/>
            <person name="Bouchez O."/>
            <person name="Roques C."/>
            <person name="Iampietro C."/>
            <person name="Lluch J."/>
            <person name="Castinel A."/>
            <person name="Donnadieu C."/>
            <person name="Desvignes T."/>
            <person name="Floi Bucao C."/>
            <person name="Jouanno E."/>
            <person name="Wen M."/>
            <person name="Mejri S."/>
            <person name="Dirks R."/>
            <person name="Jansen H."/>
            <person name="Henkel C."/>
            <person name="Chen W.J."/>
            <person name="Zahm M."/>
            <person name="Cabau C."/>
            <person name="Klopp C."/>
            <person name="Thompson A.W."/>
            <person name="Robinson-Rechavi M."/>
            <person name="Braasch I."/>
            <person name="Lecointre G."/>
            <person name="Bobe J."/>
            <person name="Postlethwait J.H."/>
            <person name="Berthelot C."/>
            <person name="Roest Crollius H."/>
            <person name="Guiguen Y."/>
        </authorList>
    </citation>
    <scope>NUCLEOTIDE SEQUENCE</scope>
    <source>
        <strain evidence="25">Concon-B</strain>
    </source>
</reference>
<evidence type="ECO:0000259" key="23">
    <source>
        <dbReference type="PROSITE" id="PS50132"/>
    </source>
</evidence>
<dbReference type="Pfam" id="PF00069">
    <property type="entry name" value="Pkinase"/>
    <property type="match status" value="1"/>
</dbReference>
<keyword evidence="7 20" id="KW-0808">Transferase</keyword>
<dbReference type="EC" id="2.7.11.-" evidence="20"/>
<dbReference type="Gene3D" id="1.10.167.10">
    <property type="entry name" value="Regulator of G-protein Signalling 4, domain 2"/>
    <property type="match status" value="1"/>
</dbReference>
<feature type="domain" description="Protein kinase" evidence="22">
    <location>
        <begin position="185"/>
        <end position="449"/>
    </location>
</feature>
<proteinExistence type="inferred from homology"/>
<evidence type="ECO:0000256" key="14">
    <source>
        <dbReference type="ARBA" id="ARBA00023305"/>
    </source>
</evidence>
<evidence type="ECO:0000256" key="21">
    <source>
        <dbReference type="SAM" id="MobiDB-lite"/>
    </source>
</evidence>
<organism evidence="25 26">
    <name type="scientific">Conger conger</name>
    <name type="common">Conger eel</name>
    <name type="synonym">Muraena conger</name>
    <dbReference type="NCBI Taxonomy" id="82655"/>
    <lineage>
        <taxon>Eukaryota</taxon>
        <taxon>Metazoa</taxon>
        <taxon>Chordata</taxon>
        <taxon>Craniata</taxon>
        <taxon>Vertebrata</taxon>
        <taxon>Euteleostomi</taxon>
        <taxon>Actinopterygii</taxon>
        <taxon>Neopterygii</taxon>
        <taxon>Teleostei</taxon>
        <taxon>Anguilliformes</taxon>
        <taxon>Congridae</taxon>
        <taxon>Conger</taxon>
    </lineage>
</organism>
<keyword evidence="11" id="KW-0472">Membrane</keyword>
<dbReference type="InterPro" id="IPR011009">
    <property type="entry name" value="Kinase-like_dom_sf"/>
</dbReference>
<evidence type="ECO:0000256" key="19">
    <source>
        <dbReference type="PROSITE-ProRule" id="PRU10141"/>
    </source>
</evidence>
<evidence type="ECO:0000256" key="9">
    <source>
        <dbReference type="ARBA" id="ARBA00022777"/>
    </source>
</evidence>
<sequence>MCDIGGLDNLVANTAYLKAQGGDDKEMKKRRRSLSLPQSAQCAAVRGKVEVNFESLCEQQPVGKKFFRKFVAANPAHSLATDFLDELNNWELAEGATKDKTRQNIINKFCKADSKNFLSFLSGEAADKCKAVTDKDFPEVMTKVKEGTREFLKGKPFQEYQTSPFFDKFLQWKQFERQPITDKYFYEFRTLGKGGFGEVCAVQVKNTGQMYACKKLEKKRLKKKHGQKMALLEKQILEKVNSPFIVSLAYAYETKTHLCLCMTLMNGGDLRYHIYNIGEKGIEMKRIIYYAAQITTGILELHAMDIVYRDMKPENVLLDSVGQCRLSDLGLAVMLPSGKTSTQRAGTGAYMAPEILNETPYRCSVDWWALGCSIYEMVAAYTPFKGPVDPKKDKMAKEEVQRRILEEEVKFDHKNFDAATKDIITQFLKKNINERLGCKNDDPRKHEWFKSINFARLEAGLIDPPWVPKPNVVYAKDTDDIAEFSDIKGIELDAKDEKFHQEFSTGAISIPWQQEMIETKLFDELNDPNRKESAAGMDPDAKSSTCIVL</sequence>
<evidence type="ECO:0000256" key="11">
    <source>
        <dbReference type="ARBA" id="ARBA00023136"/>
    </source>
</evidence>
<dbReference type="GO" id="GO:0005524">
    <property type="term" value="F:ATP binding"/>
    <property type="evidence" value="ECO:0007669"/>
    <property type="project" value="UniProtKB-UniRule"/>
</dbReference>
<feature type="region of interest" description="Disordered" evidence="21">
    <location>
        <begin position="528"/>
        <end position="549"/>
    </location>
</feature>
<dbReference type="PRINTS" id="PR00717">
    <property type="entry name" value="GPCRKINASE"/>
</dbReference>
<evidence type="ECO:0000259" key="24">
    <source>
        <dbReference type="PROSITE" id="PS51285"/>
    </source>
</evidence>
<evidence type="ECO:0000259" key="22">
    <source>
        <dbReference type="PROSITE" id="PS50011"/>
    </source>
</evidence>
<dbReference type="InterPro" id="IPR044926">
    <property type="entry name" value="RGS_subdomain_2"/>
</dbReference>